<protein>
    <submittedName>
        <fullName evidence="1">Uncharacterized protein</fullName>
    </submittedName>
</protein>
<evidence type="ECO:0000313" key="1">
    <source>
        <dbReference type="EMBL" id="KXT08482.1"/>
    </source>
</evidence>
<evidence type="ECO:0000313" key="2">
    <source>
        <dbReference type="Proteomes" id="UP000073492"/>
    </source>
</evidence>
<keyword evidence="2" id="KW-1185">Reference proteome</keyword>
<reference evidence="1 2" key="1">
    <citation type="submission" date="2015-07" db="EMBL/GenBank/DDBJ databases">
        <title>Comparative genomics of the Sigatoka disease complex on banana suggests a link between parallel evolutionary changes in Pseudocercospora fijiensis and Pseudocercospora eumusae and increased virulence on the banana host.</title>
        <authorList>
            <person name="Chang T.-C."/>
            <person name="Salvucci A."/>
            <person name="Crous P.W."/>
            <person name="Stergiopoulos I."/>
        </authorList>
    </citation>
    <scope>NUCLEOTIDE SEQUENCE [LARGE SCALE GENOMIC DNA]</scope>
    <source>
        <strain evidence="1 2">CBS 116634</strain>
    </source>
</reference>
<dbReference type="OrthoDB" id="412402at2759"/>
<dbReference type="STRING" id="113226.A0A139I1L0"/>
<comment type="caution">
    <text evidence="1">The sequence shown here is derived from an EMBL/GenBank/DDBJ whole genome shotgun (WGS) entry which is preliminary data.</text>
</comment>
<dbReference type="PANTHER" id="PTHR36847:SF1">
    <property type="entry name" value="AMIDOLIGASE ENZYME"/>
    <property type="match status" value="1"/>
</dbReference>
<gene>
    <name evidence="1" type="ORF">AC579_4425</name>
</gene>
<dbReference type="InterPro" id="IPR022025">
    <property type="entry name" value="Amidoligase_2"/>
</dbReference>
<dbReference type="AlphaFoldDB" id="A0A139I1L0"/>
<dbReference type="Proteomes" id="UP000073492">
    <property type="component" value="Unassembled WGS sequence"/>
</dbReference>
<name>A0A139I1L0_9PEZI</name>
<dbReference type="Pfam" id="PF12224">
    <property type="entry name" value="Amidoligase_2"/>
    <property type="match status" value="1"/>
</dbReference>
<sequence length="427" mass="48343">MQSSQHASLSEEGFPDERMEKLDMTLGVEIECLLVQDPQVEALPDDSPIAKVTHGRNIIFEALTQPMQAKCSACGSLHTFFLPLNPIFDPGLHHSNSRRYEKWSVITDATPERALRTTLDDRDFNHTHEISCDEETTAIFTVLNAYFNMPHGQRSNSYRLIVNEQCGLHVHVGNGRKSFPFRTIKNVVTMYTANEEQIDGLHAVSRVGGRTLISGKFLGVTPSWKHSYNKPWSAHSVDLEHAVRNGKAKIWGPSFPPAGQQYPNVLFDERPELKRPALSNDLPSQLELIYEAENLAHLKHLPENEYLHITVKLENLASYEPHGYDQNNSDHLRGKNLTVEFRQHVGTLEPGEVLSWIDVLLHLLQFAHKHTEEQVRALCLDIWTSPNHDTPRLLKLLGLKESSSTFEHYQPATGDSGSTPSWAELYL</sequence>
<accession>A0A139I1L0</accession>
<dbReference type="EMBL" id="LFZO01000440">
    <property type="protein sequence ID" value="KXT08482.1"/>
    <property type="molecule type" value="Genomic_DNA"/>
</dbReference>
<proteinExistence type="predicted"/>
<organism evidence="1 2">
    <name type="scientific">Pseudocercospora musae</name>
    <dbReference type="NCBI Taxonomy" id="113226"/>
    <lineage>
        <taxon>Eukaryota</taxon>
        <taxon>Fungi</taxon>
        <taxon>Dikarya</taxon>
        <taxon>Ascomycota</taxon>
        <taxon>Pezizomycotina</taxon>
        <taxon>Dothideomycetes</taxon>
        <taxon>Dothideomycetidae</taxon>
        <taxon>Mycosphaerellales</taxon>
        <taxon>Mycosphaerellaceae</taxon>
        <taxon>Pseudocercospora</taxon>
    </lineage>
</organism>
<dbReference type="PANTHER" id="PTHR36847">
    <property type="entry name" value="AMIDOLIGASE ENZYME"/>
    <property type="match status" value="1"/>
</dbReference>